<feature type="compositionally biased region" description="Acidic residues" evidence="15">
    <location>
        <begin position="131"/>
        <end position="140"/>
    </location>
</feature>
<evidence type="ECO:0000256" key="1">
    <source>
        <dbReference type="ARBA" id="ARBA00004245"/>
    </source>
</evidence>
<keyword evidence="9" id="KW-0217">Developmental protein</keyword>
<dbReference type="AlphaFoldDB" id="A0A315VCC9"/>
<feature type="region of interest" description="Disordered" evidence="15">
    <location>
        <begin position="129"/>
        <end position="148"/>
    </location>
</feature>
<evidence type="ECO:0000313" key="16">
    <source>
        <dbReference type="EMBL" id="PWA21053.1"/>
    </source>
</evidence>
<dbReference type="GO" id="GO:0005737">
    <property type="term" value="C:cytoplasm"/>
    <property type="evidence" value="ECO:0007669"/>
    <property type="project" value="TreeGrafter"/>
</dbReference>
<dbReference type="GO" id="GO:0030027">
    <property type="term" value="C:lamellipodium"/>
    <property type="evidence" value="ECO:0007669"/>
    <property type="project" value="UniProtKB-SubCell"/>
</dbReference>
<reference evidence="16 17" key="1">
    <citation type="journal article" date="2018" name="G3 (Bethesda)">
        <title>A High-Quality Reference Genome for the Invasive Mosquitofish Gambusia affinis Using a Chicago Library.</title>
        <authorList>
            <person name="Hoffberg S.L."/>
            <person name="Troendle N.J."/>
            <person name="Glenn T.C."/>
            <person name="Mahmud O."/>
            <person name="Louha S."/>
            <person name="Chalopin D."/>
            <person name="Bennetzen J.L."/>
            <person name="Mauricio R."/>
        </authorList>
    </citation>
    <scope>NUCLEOTIDE SEQUENCE [LARGE SCALE GENOMIC DNA]</scope>
    <source>
        <strain evidence="16">NE01/NJP1002.9</strain>
        <tissue evidence="16">Muscle</tissue>
    </source>
</reference>
<accession>A0A315VCC9</accession>
<feature type="non-terminal residue" evidence="16">
    <location>
        <position position="662"/>
    </location>
</feature>
<dbReference type="EMBL" id="NHOQ01001925">
    <property type="protein sequence ID" value="PWA21053.1"/>
    <property type="molecule type" value="Genomic_DNA"/>
</dbReference>
<evidence type="ECO:0000256" key="8">
    <source>
        <dbReference type="ARBA" id="ARBA00017666"/>
    </source>
</evidence>
<evidence type="ECO:0000256" key="2">
    <source>
        <dbReference type="ARBA" id="ARBA00004484"/>
    </source>
</evidence>
<evidence type="ECO:0000256" key="13">
    <source>
        <dbReference type="ARBA" id="ARBA00023273"/>
    </source>
</evidence>
<feature type="compositionally biased region" description="Low complexity" evidence="15">
    <location>
        <begin position="202"/>
        <end position="211"/>
    </location>
</feature>
<dbReference type="PANTHER" id="PTHR46606">
    <property type="entry name" value="SHOOTIN-1"/>
    <property type="match status" value="1"/>
</dbReference>
<dbReference type="Proteomes" id="UP000250572">
    <property type="component" value="Unassembled WGS sequence"/>
</dbReference>
<dbReference type="GO" id="GO:0030175">
    <property type="term" value="C:filopodium"/>
    <property type="evidence" value="ECO:0007669"/>
    <property type="project" value="UniProtKB-SubCell"/>
</dbReference>
<keyword evidence="17" id="KW-1185">Reference proteome</keyword>
<feature type="coiled-coil region" evidence="14">
    <location>
        <begin position="318"/>
        <end position="359"/>
    </location>
</feature>
<feature type="region of interest" description="Disordered" evidence="15">
    <location>
        <begin position="595"/>
        <end position="617"/>
    </location>
</feature>
<dbReference type="GO" id="GO:0044295">
    <property type="term" value="C:axonal growth cone"/>
    <property type="evidence" value="ECO:0007669"/>
    <property type="project" value="TreeGrafter"/>
</dbReference>
<dbReference type="GO" id="GO:2001224">
    <property type="term" value="P:positive regulation of neuron migration"/>
    <property type="evidence" value="ECO:0007669"/>
    <property type="project" value="TreeGrafter"/>
</dbReference>
<feature type="region of interest" description="Disordered" evidence="15">
    <location>
        <begin position="629"/>
        <end position="651"/>
    </location>
</feature>
<feature type="region of interest" description="Disordered" evidence="15">
    <location>
        <begin position="520"/>
        <end position="547"/>
    </location>
</feature>
<feature type="coiled-coil region" evidence="14">
    <location>
        <begin position="436"/>
        <end position="518"/>
    </location>
</feature>
<proteinExistence type="inferred from homology"/>
<evidence type="ECO:0000256" key="5">
    <source>
        <dbReference type="ARBA" id="ARBA00004510"/>
    </source>
</evidence>
<comment type="subcellular location">
    <subcellularLocation>
        <location evidence="4">Cell projection</location>
        <location evidence="4">Axon</location>
    </subcellularLocation>
    <subcellularLocation>
        <location evidence="3">Cell projection</location>
        <location evidence="3">Filopodium</location>
    </subcellularLocation>
    <subcellularLocation>
        <location evidence="6">Cell projection</location>
        <location evidence="6">Growth cone</location>
    </subcellularLocation>
    <subcellularLocation>
        <location evidence="5">Cell projection</location>
        <location evidence="5">Lamellipodium</location>
    </subcellularLocation>
    <subcellularLocation>
        <location evidence="1">Cytoplasm</location>
        <location evidence="1">Cytoskeleton</location>
    </subcellularLocation>
    <subcellularLocation>
        <location evidence="2">Perikaryon</location>
    </subcellularLocation>
</comment>
<evidence type="ECO:0000256" key="3">
    <source>
        <dbReference type="ARBA" id="ARBA00004486"/>
    </source>
</evidence>
<dbReference type="GO" id="GO:0043204">
    <property type="term" value="C:perikaryon"/>
    <property type="evidence" value="ECO:0007669"/>
    <property type="project" value="UniProtKB-SubCell"/>
</dbReference>
<evidence type="ECO:0000256" key="10">
    <source>
        <dbReference type="ARBA" id="ARBA00022490"/>
    </source>
</evidence>
<feature type="region of interest" description="Disordered" evidence="15">
    <location>
        <begin position="163"/>
        <end position="185"/>
    </location>
</feature>
<feature type="compositionally biased region" description="Pro residues" evidence="15">
    <location>
        <begin position="524"/>
        <end position="540"/>
    </location>
</feature>
<evidence type="ECO:0000256" key="4">
    <source>
        <dbReference type="ARBA" id="ARBA00004489"/>
    </source>
</evidence>
<comment type="similarity">
    <text evidence="7">Belongs to the shootin family.</text>
</comment>
<dbReference type="STRING" id="33528.ENSGAFP00000019355"/>
<evidence type="ECO:0000256" key="6">
    <source>
        <dbReference type="ARBA" id="ARBA00004624"/>
    </source>
</evidence>
<name>A0A315VCC9_GAMAF</name>
<evidence type="ECO:0000256" key="9">
    <source>
        <dbReference type="ARBA" id="ARBA00022473"/>
    </source>
</evidence>
<evidence type="ECO:0000313" key="17">
    <source>
        <dbReference type="Proteomes" id="UP000250572"/>
    </source>
</evidence>
<dbReference type="GO" id="GO:0005856">
    <property type="term" value="C:cytoskeleton"/>
    <property type="evidence" value="ECO:0007669"/>
    <property type="project" value="UniProtKB-SubCell"/>
</dbReference>
<feature type="non-terminal residue" evidence="16">
    <location>
        <position position="1"/>
    </location>
</feature>
<keyword evidence="12" id="KW-0206">Cytoskeleton</keyword>
<gene>
    <name evidence="16" type="ORF">CCH79_00018810</name>
</gene>
<evidence type="ECO:0000256" key="15">
    <source>
        <dbReference type="SAM" id="MobiDB-lite"/>
    </source>
</evidence>
<dbReference type="GO" id="GO:0048812">
    <property type="term" value="P:neuron projection morphogenesis"/>
    <property type="evidence" value="ECO:0007669"/>
    <property type="project" value="TreeGrafter"/>
</dbReference>
<keyword evidence="11 14" id="KW-0175">Coiled coil</keyword>
<keyword evidence="10" id="KW-0963">Cytoplasm</keyword>
<keyword evidence="13" id="KW-0966">Cell projection</keyword>
<evidence type="ECO:0000256" key="7">
    <source>
        <dbReference type="ARBA" id="ARBA00010041"/>
    </source>
</evidence>
<feature type="region of interest" description="Disordered" evidence="15">
    <location>
        <begin position="200"/>
        <end position="221"/>
    </location>
</feature>
<sequence>STLSVNHLRLQHLHPPLTLIQEEDRPFRYVVVLCIKFKPLKKIQGVPCPSPSNLWRLHLMPLASDGEESGVIYERRDSDYVDIRMEELQRKTGERPKGLEFLHSNHEVFIIVTKMAYWHPLLPTVLHEDEAQQDEEEEKETADGTWQKLERERNEAVEKLAEFQMDGHSSDVAPSRHKDSDYPPCANALHNGISAANRAAFSSCPSTSPSSQPSPAPLPHPSRFARVIEEVSAIQEDLEIERMCRESAEALASKLTRQNRSLKRKSMMMISYLSPETIKDINLDEEEQANDEEKVGDEEEEQESAATVCLSADCTTFISDLQNKLELTLKEKNQVISNLESTRQQLQTACDELMREKRNNTDLIAERLQQKKLLEHYSRVSQFAVEEYEALQRTLDLEQNLRTEAENFARDMLVEQTKLKRQSQILLQSCMPSPALQDVVSQVAALTEQMETQKLQHQNQIKQMEEKLKSCETLKELTALKLKLELLEEEKEACRIRCFNAEQQVKDLQFTVEQLQKKLNAATNPPPAPPPPPPPLPPAAPESTSNPLSSLLSLIRKRRNVSHDIPLVDQDSATPADIRHQTVEEMMQRIKKGVQLRPVKQSPNRSKPKMERLPSNSAIQELKGIMENFNKTRPQPKAVSPSPGQDEELQRILLRRRDILKS</sequence>
<comment type="caution">
    <text evidence="16">The sequence shown here is derived from an EMBL/GenBank/DDBJ whole genome shotgun (WGS) entry which is preliminary data.</text>
</comment>
<dbReference type="InterPro" id="IPR024849">
    <property type="entry name" value="Shootin-1"/>
</dbReference>
<evidence type="ECO:0000256" key="12">
    <source>
        <dbReference type="ARBA" id="ARBA00023212"/>
    </source>
</evidence>
<dbReference type="PANTHER" id="PTHR46606:SF3">
    <property type="entry name" value="SHOOTIN-1"/>
    <property type="match status" value="1"/>
</dbReference>
<evidence type="ECO:0000256" key="14">
    <source>
        <dbReference type="SAM" id="Coils"/>
    </source>
</evidence>
<evidence type="ECO:0000256" key="11">
    <source>
        <dbReference type="ARBA" id="ARBA00023054"/>
    </source>
</evidence>
<organism evidence="16 17">
    <name type="scientific">Gambusia affinis</name>
    <name type="common">Western mosquitofish</name>
    <name type="synonym">Heterandria affinis</name>
    <dbReference type="NCBI Taxonomy" id="33528"/>
    <lineage>
        <taxon>Eukaryota</taxon>
        <taxon>Metazoa</taxon>
        <taxon>Chordata</taxon>
        <taxon>Craniata</taxon>
        <taxon>Vertebrata</taxon>
        <taxon>Euteleostomi</taxon>
        <taxon>Actinopterygii</taxon>
        <taxon>Neopterygii</taxon>
        <taxon>Teleostei</taxon>
        <taxon>Neoteleostei</taxon>
        <taxon>Acanthomorphata</taxon>
        <taxon>Ovalentaria</taxon>
        <taxon>Atherinomorphae</taxon>
        <taxon>Cyprinodontiformes</taxon>
        <taxon>Poeciliidae</taxon>
        <taxon>Poeciliinae</taxon>
        <taxon>Gambusia</taxon>
    </lineage>
</organism>
<protein>
    <recommendedName>
        <fullName evidence="8">Shootin-1</fullName>
    </recommendedName>
</protein>